<feature type="signal peptide" evidence="2">
    <location>
        <begin position="1"/>
        <end position="22"/>
    </location>
</feature>
<feature type="region of interest" description="Disordered" evidence="1">
    <location>
        <begin position="30"/>
        <end position="55"/>
    </location>
</feature>
<proteinExistence type="predicted"/>
<feature type="chain" id="PRO_5017613391" description="Solute-binding protein family 5 domain-containing protein" evidence="2">
    <location>
        <begin position="23"/>
        <end position="826"/>
    </location>
</feature>
<dbReference type="PROSITE" id="PS51257">
    <property type="entry name" value="PROKAR_LIPOPROTEIN"/>
    <property type="match status" value="1"/>
</dbReference>
<dbReference type="SUPFAM" id="SSF53850">
    <property type="entry name" value="Periplasmic binding protein-like II"/>
    <property type="match status" value="1"/>
</dbReference>
<dbReference type="Gene3D" id="3.10.105.10">
    <property type="entry name" value="Dipeptide-binding Protein, Domain 3"/>
    <property type="match status" value="1"/>
</dbReference>
<dbReference type="Gene3D" id="3.90.76.10">
    <property type="entry name" value="Dipeptide-binding Protein, Domain 1"/>
    <property type="match status" value="1"/>
</dbReference>
<dbReference type="GO" id="GO:0015833">
    <property type="term" value="P:peptide transport"/>
    <property type="evidence" value="ECO:0007669"/>
    <property type="project" value="TreeGrafter"/>
</dbReference>
<protein>
    <recommendedName>
        <fullName evidence="3">Solute-binding protein family 5 domain-containing protein</fullName>
    </recommendedName>
</protein>
<dbReference type="PANTHER" id="PTHR30290">
    <property type="entry name" value="PERIPLASMIC BINDING COMPONENT OF ABC TRANSPORTER"/>
    <property type="match status" value="1"/>
</dbReference>
<feature type="domain" description="Solute-binding protein family 5" evidence="3">
    <location>
        <begin position="313"/>
        <end position="685"/>
    </location>
</feature>
<dbReference type="EMBL" id="DPVV01000068">
    <property type="protein sequence ID" value="HCL01147.1"/>
    <property type="molecule type" value="Genomic_DNA"/>
</dbReference>
<dbReference type="AlphaFoldDB" id="A0A3D2X377"/>
<evidence type="ECO:0000256" key="1">
    <source>
        <dbReference type="SAM" id="MobiDB-lite"/>
    </source>
</evidence>
<dbReference type="Gene3D" id="3.40.190.10">
    <property type="entry name" value="Periplasmic binding protein-like II"/>
    <property type="match status" value="1"/>
</dbReference>
<dbReference type="InterPro" id="IPR039424">
    <property type="entry name" value="SBP_5"/>
</dbReference>
<dbReference type="GO" id="GO:1904680">
    <property type="term" value="F:peptide transmembrane transporter activity"/>
    <property type="evidence" value="ECO:0007669"/>
    <property type="project" value="TreeGrafter"/>
</dbReference>
<dbReference type="Proteomes" id="UP000262969">
    <property type="component" value="Unassembled WGS sequence"/>
</dbReference>
<organism evidence="4 5">
    <name type="scientific">Lachnoclostridium phytofermentans</name>
    <dbReference type="NCBI Taxonomy" id="66219"/>
    <lineage>
        <taxon>Bacteria</taxon>
        <taxon>Bacillati</taxon>
        <taxon>Bacillota</taxon>
        <taxon>Clostridia</taxon>
        <taxon>Lachnospirales</taxon>
        <taxon>Lachnospiraceae</taxon>
    </lineage>
</organism>
<sequence length="826" mass="92419">MKKIINRTIALSVACVLTFSMAACSKGNKDKETLVNDPTPTVEGSAETPSPEAQKDETYTLNLSIAASPTNWNPHTWESSADDLLRQYCAPGLVDTTIAEDGVNFAWVYEMADAISDVTATFADKEKYNITEDSGRVYQIDLNKLATWEDGTSINADTYIYSMKMLLDSGMKNYRANTYFDGTTAIYNARNYFNNDKAGTPIYSSIYDGAAYGLAITDTDKMYAGLNEVNAFFGSSLADAYEKYGAEKFTGSDGKDYYQELVTLIGDKEFIPASEEVLAAVKGICSLFGSGYDEEFMEMLFYSTGTYVNTPWEDVGLVKTGDYQLLYITQTPVTMFYFLSNMTSNWIVKEDIYESNKQTINNLTATKYGTSVDTYMSYGPYKLVGFETDKQFIMEKNDKWYGYKDGKHKGEYQTTAVKYDIVADHNTALQLFNSGALDTVALLSDDMTTYRMSDYLMKTDRTYTFRWIFSTDIKKLKGLEAAAADGSNKKVLSYDDFRKALSLSMERTKFVTEATAGYKPAYFLFNYLYYTDIENNTESQYRNTKEAKEAVLRLYGITYGAGTPYATVDDAFAAVTGYDLEAAKELFQSVYEKAKADGNYTDGQEIKINCMASAASSLTAQDIAQQDLMNEFVKAATVGTGFEDKITFTFKSGSSTRYEDVANGLIEMIRGAWGGAAFYPFSTVRVYTEPDYMGGISKIHESSGWNPSVEKLDIVYDFNGDGTAETKTDTFQEWAKSINGSGEYAKNPEAALVILSYLETGVLSAYQCIPWATEAEVELYSKQIEYATYDYNIMYEYGGVRLITYNYSDAEWDEYIKSQGGTLSYE</sequence>
<accession>A0A3D2X377</accession>
<dbReference type="Pfam" id="PF00496">
    <property type="entry name" value="SBP_bac_5"/>
    <property type="match status" value="1"/>
</dbReference>
<gene>
    <name evidence="4" type="ORF">DHW61_01825</name>
</gene>
<evidence type="ECO:0000256" key="2">
    <source>
        <dbReference type="SAM" id="SignalP"/>
    </source>
</evidence>
<dbReference type="InterPro" id="IPR000914">
    <property type="entry name" value="SBP_5_dom"/>
</dbReference>
<name>A0A3D2X377_9FIRM</name>
<evidence type="ECO:0000313" key="4">
    <source>
        <dbReference type="EMBL" id="HCL01147.1"/>
    </source>
</evidence>
<reference evidence="4 5" key="1">
    <citation type="journal article" date="2018" name="Nat. Biotechnol.">
        <title>A standardized bacterial taxonomy based on genome phylogeny substantially revises the tree of life.</title>
        <authorList>
            <person name="Parks D.H."/>
            <person name="Chuvochina M."/>
            <person name="Waite D.W."/>
            <person name="Rinke C."/>
            <person name="Skarshewski A."/>
            <person name="Chaumeil P.A."/>
            <person name="Hugenholtz P."/>
        </authorList>
    </citation>
    <scope>NUCLEOTIDE SEQUENCE [LARGE SCALE GENOMIC DNA]</scope>
    <source>
        <strain evidence="4">UBA11728</strain>
    </source>
</reference>
<evidence type="ECO:0000259" key="3">
    <source>
        <dbReference type="Pfam" id="PF00496"/>
    </source>
</evidence>
<comment type="caution">
    <text evidence="4">The sequence shown here is derived from an EMBL/GenBank/DDBJ whole genome shotgun (WGS) entry which is preliminary data.</text>
</comment>
<evidence type="ECO:0000313" key="5">
    <source>
        <dbReference type="Proteomes" id="UP000262969"/>
    </source>
</evidence>
<keyword evidence="2" id="KW-0732">Signal</keyword>